<dbReference type="InterPro" id="IPR037579">
    <property type="entry name" value="FIB_ANG-like"/>
</dbReference>
<evidence type="ECO:0000256" key="3">
    <source>
        <dbReference type="ARBA" id="ARBA00022729"/>
    </source>
</evidence>
<feature type="non-terminal residue" evidence="10">
    <location>
        <position position="927"/>
    </location>
</feature>
<keyword evidence="5" id="KW-1015">Disulfide bond</keyword>
<dbReference type="Gene3D" id="3.90.215.10">
    <property type="entry name" value="Gamma Fibrinogen, chain A, domain 1"/>
    <property type="match status" value="1"/>
</dbReference>
<feature type="compositionally biased region" description="Polar residues" evidence="8">
    <location>
        <begin position="533"/>
        <end position="545"/>
    </location>
</feature>
<dbReference type="FunFam" id="3.90.215.10:FF:000001">
    <property type="entry name" value="Tenascin isoform 1"/>
    <property type="match status" value="1"/>
</dbReference>
<dbReference type="SUPFAM" id="SSF56496">
    <property type="entry name" value="Fibrinogen C-terminal domain-like"/>
    <property type="match status" value="1"/>
</dbReference>
<keyword evidence="3" id="KW-0732">Signal</keyword>
<dbReference type="InterPro" id="IPR014716">
    <property type="entry name" value="Fibrinogen_a/b/g_C_1"/>
</dbReference>
<comment type="caution">
    <text evidence="10">The sequence shown here is derived from an EMBL/GenBank/DDBJ whole genome shotgun (WGS) entry which is preliminary data.</text>
</comment>
<dbReference type="EMBL" id="JAAWVO010067529">
    <property type="protein sequence ID" value="MBN3323867.1"/>
    <property type="molecule type" value="Genomic_DNA"/>
</dbReference>
<evidence type="ECO:0000256" key="5">
    <source>
        <dbReference type="ARBA" id="ARBA00023157"/>
    </source>
</evidence>
<feature type="domain" description="Fibrinogen C-terminal" evidence="9">
    <location>
        <begin position="703"/>
        <end position="923"/>
    </location>
</feature>
<dbReference type="InterPro" id="IPR036056">
    <property type="entry name" value="Fibrinogen-like_C"/>
</dbReference>
<proteinExistence type="predicted"/>
<organism evidence="10 11">
    <name type="scientific">Atractosteus spatula</name>
    <name type="common">Alligator gar</name>
    <name type="synonym">Lepisosteus spatula</name>
    <dbReference type="NCBI Taxonomy" id="7917"/>
    <lineage>
        <taxon>Eukaryota</taxon>
        <taxon>Metazoa</taxon>
        <taxon>Chordata</taxon>
        <taxon>Craniata</taxon>
        <taxon>Vertebrata</taxon>
        <taxon>Euteleostomi</taxon>
        <taxon>Actinopterygii</taxon>
        <taxon>Neopterygii</taxon>
        <taxon>Holostei</taxon>
        <taxon>Semionotiformes</taxon>
        <taxon>Lepisosteidae</taxon>
        <taxon>Atractosteus</taxon>
    </lineage>
</organism>
<evidence type="ECO:0000313" key="11">
    <source>
        <dbReference type="Proteomes" id="UP000736164"/>
    </source>
</evidence>
<feature type="non-terminal residue" evidence="10">
    <location>
        <position position="1"/>
    </location>
</feature>
<dbReference type="Proteomes" id="UP000736164">
    <property type="component" value="Unassembled WGS sequence"/>
</dbReference>
<evidence type="ECO:0000256" key="8">
    <source>
        <dbReference type="SAM" id="MobiDB-lite"/>
    </source>
</evidence>
<keyword evidence="2" id="KW-0964">Secreted</keyword>
<dbReference type="Pfam" id="PF00147">
    <property type="entry name" value="Fibrinogen_C"/>
    <property type="match status" value="1"/>
</dbReference>
<dbReference type="PROSITE" id="PS00514">
    <property type="entry name" value="FIBRINOGEN_C_1"/>
    <property type="match status" value="1"/>
</dbReference>
<keyword evidence="11" id="KW-1185">Reference proteome</keyword>
<evidence type="ECO:0000256" key="7">
    <source>
        <dbReference type="SAM" id="Coils"/>
    </source>
</evidence>
<gene>
    <name evidence="10" type="primary">Angptl2_1</name>
    <name evidence="10" type="ORF">GTO95_0018419</name>
</gene>
<dbReference type="InterPro" id="IPR002181">
    <property type="entry name" value="Fibrinogen_a/b/g_C_dom"/>
</dbReference>
<dbReference type="PANTHER" id="PTHR47221">
    <property type="entry name" value="FIBRINOGEN ALPHA CHAIN"/>
    <property type="match status" value="1"/>
</dbReference>
<keyword evidence="4 7" id="KW-0175">Coiled coil</keyword>
<evidence type="ECO:0000256" key="4">
    <source>
        <dbReference type="ARBA" id="ARBA00023054"/>
    </source>
</evidence>
<sequence>MTCSFLSLCHTYLQSRARRSEQALPHCHHPPVSAGVCVPPQGRTGSAFPLDIHTAQQLLQDSSPELWKRHFRHGPHVRDNVTKNGQQNQNWDSIVDAHTPSSSRAAGSTHDTVLIVAMRRSPHSGCRAAAGLALGRTAGGGGAFAREVAPRTEGGLRFLFDQQDASDRAAEVLRGLHCSAPHSWSELGSPLATLCLVSRDSRSRDARARRGSDVDERSLSCCALPGQRVRSSPWGTSRGLISTNTGPNQQTAIREPLPPGQALTRMLTQARTRAMRLPAVVILVLLWTDSGAQAGQTQEFETSEDGDLLYTRRHKRAPASEPEPQDKCSYTFIVPQQKVTGAICVNSKEPDAVLENRVNKQELELLNSELLKQKRQIETLQQLVEVDGGIVNEVKLLRKESRNMNSRVTQLYMQLLHEIIRKRDNALELSQLENKILNQTSEMLQLTNRYKDLEHKYQHLASLANNQSILIAQLEEHCQRMPITIRPIPQPPPSQPNKHYQPPTYTRITNQITNEIQGDQNLKALPPPLPTMPSVTHSPSTTNKPSVLLDHGQERRGSVQGNSASPPPTAHRQAEGRVCSPCGQQSHAQRNPLHPTLPYKDKYIVNKSSLAPYRPDSDCQFGRSAGGLRMLPPSCPWQCHSLFPHHSLIRPEGRGEAALLTAMAISRMPSSTQPAACLKRHSLDSNRHPLDFTSLRRERALTLLGTRPWKDCLQALEDGHDTSGMYLVKPENANRLMQVWCDQRHDPGGWTVIQRRQDGSVNFFRNWEIYKQGFGNIDGEYWLGLENIYWLTNQGNYKLLVTLEDWSGRKVFAEYASFRVESEAEYYKLRVGRYHGNAGDSLTWHNGKQFTTLDRDHDVYTGNCAHYQKGGWWYNACAHSNLNGVWYRGGHYRSRYQDGVYWAEFRGGAYSLKKVVMMIRPNPNTFH</sequence>
<feature type="region of interest" description="Disordered" evidence="8">
    <location>
        <begin position="522"/>
        <end position="575"/>
    </location>
</feature>
<reference evidence="10" key="1">
    <citation type="journal article" date="2021" name="Cell">
        <title>Tracing the genetic footprints of vertebrate landing in non-teleost ray-finned fishes.</title>
        <authorList>
            <person name="Bi X."/>
            <person name="Wang K."/>
            <person name="Yang L."/>
            <person name="Pan H."/>
            <person name="Jiang H."/>
            <person name="Wei Q."/>
            <person name="Fang M."/>
            <person name="Yu H."/>
            <person name="Zhu C."/>
            <person name="Cai Y."/>
            <person name="He Y."/>
            <person name="Gan X."/>
            <person name="Zeng H."/>
            <person name="Yu D."/>
            <person name="Zhu Y."/>
            <person name="Jiang H."/>
            <person name="Qiu Q."/>
            <person name="Yang H."/>
            <person name="Zhang Y.E."/>
            <person name="Wang W."/>
            <person name="Zhu M."/>
            <person name="He S."/>
            <person name="Zhang G."/>
        </authorList>
    </citation>
    <scope>NUCLEOTIDE SEQUENCE</scope>
    <source>
        <strain evidence="10">Allg_001</strain>
    </source>
</reference>
<dbReference type="NCBIfam" id="NF040941">
    <property type="entry name" value="GGGWT_bact"/>
    <property type="match status" value="1"/>
</dbReference>
<accession>A0A8J7P1V9</accession>
<evidence type="ECO:0000256" key="6">
    <source>
        <dbReference type="ARBA" id="ARBA00023180"/>
    </source>
</evidence>
<dbReference type="GO" id="GO:0005576">
    <property type="term" value="C:extracellular region"/>
    <property type="evidence" value="ECO:0007669"/>
    <property type="project" value="UniProtKB-SubCell"/>
</dbReference>
<dbReference type="PANTHER" id="PTHR47221:SF6">
    <property type="entry name" value="FIBRINOGEN ALPHA CHAIN"/>
    <property type="match status" value="1"/>
</dbReference>
<protein>
    <submittedName>
        <fullName evidence="10">ANGL2 protein</fullName>
    </submittedName>
</protein>
<evidence type="ECO:0000313" key="10">
    <source>
        <dbReference type="EMBL" id="MBN3323867.1"/>
    </source>
</evidence>
<dbReference type="GO" id="GO:0007596">
    <property type="term" value="P:blood coagulation"/>
    <property type="evidence" value="ECO:0007669"/>
    <property type="project" value="InterPro"/>
</dbReference>
<dbReference type="PROSITE" id="PS51406">
    <property type="entry name" value="FIBRINOGEN_C_2"/>
    <property type="match status" value="1"/>
</dbReference>
<dbReference type="AlphaFoldDB" id="A0A8J7P1V9"/>
<evidence type="ECO:0000256" key="2">
    <source>
        <dbReference type="ARBA" id="ARBA00022525"/>
    </source>
</evidence>
<evidence type="ECO:0000256" key="1">
    <source>
        <dbReference type="ARBA" id="ARBA00004613"/>
    </source>
</evidence>
<comment type="subcellular location">
    <subcellularLocation>
        <location evidence="1">Secreted</location>
    </subcellularLocation>
</comment>
<dbReference type="InterPro" id="IPR020837">
    <property type="entry name" value="Fibrinogen_CS"/>
</dbReference>
<feature type="coiled-coil region" evidence="7">
    <location>
        <begin position="429"/>
        <end position="463"/>
    </location>
</feature>
<dbReference type="SMART" id="SM00186">
    <property type="entry name" value="FBG"/>
    <property type="match status" value="1"/>
</dbReference>
<dbReference type="CDD" id="cd00087">
    <property type="entry name" value="FReD"/>
    <property type="match status" value="1"/>
</dbReference>
<evidence type="ECO:0000259" key="9">
    <source>
        <dbReference type="PROSITE" id="PS51406"/>
    </source>
</evidence>
<name>A0A8J7P1V9_ATRSP</name>
<keyword evidence="6" id="KW-0325">Glycoprotein</keyword>